<proteinExistence type="predicted"/>
<accession>A0A233RAA6</accession>
<sequence length="302" mass="35234">MDDDFQVAASEFEKFFNATGRNKSSIESVLHSCEDVVSSCSIGGEEMNGRNCCSDMEYLATPKGICFVRHSQQHQKEPGVSHGMKFHLKIDAYTNKSRNQTDRDGFDLYLFDSNTEVSSIQAPLTLGSGNRYMVEMELQKKRMFTHKCREERQKWKRHRELKENIHTDKRFRCFKSRIKEECGCVPVASLWSKTAEPEATCPICTTNQTEHCARKWLENWSIELDAEMEWRDGIREKDRLCKPKVPCSRLFWSTKERHFPMKVLRSALEICYLRFINFSPIPFDTCIFHVRRLTGCSDVDPL</sequence>
<name>A0A233RAA6_9GAMM</name>
<dbReference type="Gene3D" id="2.60.470.10">
    <property type="entry name" value="Acid-sensing ion channels like domains"/>
    <property type="match status" value="1"/>
</dbReference>
<keyword evidence="2" id="KW-1185">Reference proteome</keyword>
<reference evidence="1 2" key="1">
    <citation type="submission" date="2017-08" db="EMBL/GenBank/DDBJ databases">
        <title>A Genome Sequence of Oceanimonas doudoroffii ATCC 27123T.</title>
        <authorList>
            <person name="Brennan M.A."/>
            <person name="Maclea K.S."/>
            <person name="Mcclelland W.D."/>
            <person name="Trachtenberg A.M."/>
        </authorList>
    </citation>
    <scope>NUCLEOTIDE SEQUENCE [LARGE SCALE GENOMIC DNA]</scope>
    <source>
        <strain evidence="1 2">ATCC 27123</strain>
    </source>
</reference>
<dbReference type="Proteomes" id="UP000242757">
    <property type="component" value="Unassembled WGS sequence"/>
</dbReference>
<dbReference type="EMBL" id="NBIM01000019">
    <property type="protein sequence ID" value="OXY80314.1"/>
    <property type="molecule type" value="Genomic_DNA"/>
</dbReference>
<dbReference type="AlphaFoldDB" id="A0A233RAA6"/>
<evidence type="ECO:0000313" key="1">
    <source>
        <dbReference type="EMBL" id="OXY80314.1"/>
    </source>
</evidence>
<organism evidence="1 2">
    <name type="scientific">Oceanimonas doudoroffii</name>
    <dbReference type="NCBI Taxonomy" id="84158"/>
    <lineage>
        <taxon>Bacteria</taxon>
        <taxon>Pseudomonadati</taxon>
        <taxon>Pseudomonadota</taxon>
        <taxon>Gammaproteobacteria</taxon>
        <taxon>Aeromonadales</taxon>
        <taxon>Aeromonadaceae</taxon>
        <taxon>Oceanimonas</taxon>
    </lineage>
</organism>
<evidence type="ECO:0000313" key="2">
    <source>
        <dbReference type="Proteomes" id="UP000242757"/>
    </source>
</evidence>
<gene>
    <name evidence="1" type="ORF">B6S08_18130</name>
</gene>
<protein>
    <submittedName>
        <fullName evidence="1">Uncharacterized protein</fullName>
    </submittedName>
</protein>
<comment type="caution">
    <text evidence="1">The sequence shown here is derived from an EMBL/GenBank/DDBJ whole genome shotgun (WGS) entry which is preliminary data.</text>
</comment>